<sequence>MLPAFPPRRMPCNMDGRNPCKNSHIFPATELNARSTFLQNVFQHDARGTYSVHLSAQKMRTLSGCLASNSDLCSSPRRINNWKWRCISPKLWMRADPHANNSSVGTASIIESIRPITLLIPYLKNNKQGSVEGNFARPRCEVPAQRKQIGSFPRNTSLAIYLYSLPILIHFSRGQFMAICLGVAGSPVKFFSLRWSVFFIESLSAS</sequence>
<organism evidence="1 2">
    <name type="scientific">Aspergillus flavus (strain ATCC 200026 / FGSC A1120 / IAM 13836 / NRRL 3357 / JCM 12722 / SRRC 167)</name>
    <dbReference type="NCBI Taxonomy" id="332952"/>
    <lineage>
        <taxon>Eukaryota</taxon>
        <taxon>Fungi</taxon>
        <taxon>Dikarya</taxon>
        <taxon>Ascomycota</taxon>
        <taxon>Pezizomycotina</taxon>
        <taxon>Eurotiomycetes</taxon>
        <taxon>Eurotiomycetidae</taxon>
        <taxon>Eurotiales</taxon>
        <taxon>Aspergillaceae</taxon>
        <taxon>Aspergillus</taxon>
        <taxon>Aspergillus subgen. Circumdati</taxon>
    </lineage>
</organism>
<dbReference type="EMBL" id="CP044620">
    <property type="protein sequence ID" value="QRD86264.1"/>
    <property type="molecule type" value="Genomic_DNA"/>
</dbReference>
<keyword evidence="2" id="KW-1185">Reference proteome</keyword>
<dbReference type="VEuPathDB" id="FungiDB:F9C07_2151861"/>
<reference evidence="2" key="1">
    <citation type="journal article" date="2021" name="G3 (Bethesda)">
        <title>Chromosome assembled and annotated genome sequence of Aspergillus flavus NRRL 3357.</title>
        <authorList>
            <person name="Skerker J.M."/>
            <person name="Pianalto K.M."/>
            <person name="Mondo S.J."/>
            <person name="Yang K."/>
            <person name="Arkin A.P."/>
            <person name="Keller N.P."/>
            <person name="Grigoriev I.V."/>
            <person name="Louise Glass N.L."/>
        </authorList>
    </citation>
    <scope>NUCLEOTIDE SEQUENCE [LARGE SCALE GENOMIC DNA]</scope>
    <source>
        <strain evidence="2">ATCC 200026 / FGSC A1120 / IAM 13836 / NRRL 3357 / JCM 12722 / SRRC 167</strain>
    </source>
</reference>
<accession>A0A7U2QVN3</accession>
<dbReference type="AlphaFoldDB" id="A0A7U2QVN3"/>
<dbReference type="Proteomes" id="UP000596276">
    <property type="component" value="Chromosome 3"/>
</dbReference>
<evidence type="ECO:0000313" key="1">
    <source>
        <dbReference type="EMBL" id="QRD86264.1"/>
    </source>
</evidence>
<name>A0A7U2QVN3_ASPFN</name>
<dbReference type="VEuPathDB" id="FungiDB:AFLA_005561"/>
<protein>
    <submittedName>
        <fullName evidence="1">Uncharacterized protein</fullName>
    </submittedName>
</protein>
<evidence type="ECO:0000313" key="2">
    <source>
        <dbReference type="Proteomes" id="UP000596276"/>
    </source>
</evidence>
<proteinExistence type="predicted"/>
<gene>
    <name evidence="1" type="ORF">F9C07_2151861</name>
</gene>